<dbReference type="InterPro" id="IPR050696">
    <property type="entry name" value="FtsA/MreB"/>
</dbReference>
<dbReference type="Pfam" id="PF02491">
    <property type="entry name" value="SHS2_FTSA"/>
    <property type="match status" value="1"/>
</dbReference>
<evidence type="ECO:0000256" key="5">
    <source>
        <dbReference type="HAMAP-Rule" id="MF_02033"/>
    </source>
</evidence>
<dbReference type="PIRSF" id="PIRSF003101">
    <property type="entry name" value="FtsA"/>
    <property type="match status" value="1"/>
</dbReference>
<keyword evidence="3 5" id="KW-0472">Membrane</keyword>
<evidence type="ECO:0000256" key="1">
    <source>
        <dbReference type="ARBA" id="ARBA00022475"/>
    </source>
</evidence>
<dbReference type="NCBIfam" id="TIGR01174">
    <property type="entry name" value="ftsA"/>
    <property type="match status" value="1"/>
</dbReference>
<comment type="subcellular location">
    <subcellularLocation>
        <location evidence="5">Cell membrane</location>
        <topology evidence="5">Peripheral membrane protein</topology>
        <orientation evidence="5">Cytoplasmic side</orientation>
    </subcellularLocation>
    <text evidence="5">Localizes to the Z ring in an FtsZ-dependent manner. Targeted to the membrane through a conserved C-terminal amphipathic helix.</text>
</comment>
<dbReference type="SUPFAM" id="SSF53067">
    <property type="entry name" value="Actin-like ATPase domain"/>
    <property type="match status" value="2"/>
</dbReference>
<proteinExistence type="inferred from homology"/>
<dbReference type="EMBL" id="MFMA01000033">
    <property type="protein sequence ID" value="OGG73809.1"/>
    <property type="molecule type" value="Genomic_DNA"/>
</dbReference>
<dbReference type="GO" id="GO:0009898">
    <property type="term" value="C:cytoplasmic side of plasma membrane"/>
    <property type="evidence" value="ECO:0007669"/>
    <property type="project" value="UniProtKB-UniRule"/>
</dbReference>
<dbReference type="PANTHER" id="PTHR32432">
    <property type="entry name" value="CELL DIVISION PROTEIN FTSA-RELATED"/>
    <property type="match status" value="1"/>
</dbReference>
<reference evidence="7 8" key="1">
    <citation type="journal article" date="2016" name="Nat. Commun.">
        <title>Thousands of microbial genomes shed light on interconnected biogeochemical processes in an aquifer system.</title>
        <authorList>
            <person name="Anantharaman K."/>
            <person name="Brown C.T."/>
            <person name="Hug L.A."/>
            <person name="Sharon I."/>
            <person name="Castelle C.J."/>
            <person name="Probst A.J."/>
            <person name="Thomas B.C."/>
            <person name="Singh A."/>
            <person name="Wilkins M.J."/>
            <person name="Karaoz U."/>
            <person name="Brodie E.L."/>
            <person name="Williams K.H."/>
            <person name="Hubbard S.S."/>
            <person name="Banfield J.F."/>
        </authorList>
    </citation>
    <scope>NUCLEOTIDE SEQUENCE [LARGE SCALE GENOMIC DNA]</scope>
</reference>
<comment type="function">
    <text evidence="5">Cell division protein that is involved in the assembly of the Z ring. May serve as a membrane anchor for the Z ring.</text>
</comment>
<accession>A0A1F6EJI1</accession>
<dbReference type="AlphaFoldDB" id="A0A1F6EJI1"/>
<comment type="subunit">
    <text evidence="5">Self-interacts. Interacts with FtsZ.</text>
</comment>
<sequence>MVGMKRIYTGIDIGTYHVKAVIASAGETPELPMQILGTGTASSKGLRHGYIIDGKEVTKCIREALHRAASAAKVKIRKARIAIGGVGLDELRSTAEVTLTPSGGIVTERDVERVLRESEKRAASKLTNRTIIHTIPIEFRIDGIRVFGKPEGLQGTKLAVDCLLITILTHHHDELIEAVENAGVEVEGLMAAPLAASLVTLSKSQKTAGVVLANIGAQTLSIVIFDNDTPVSLKVFPVGSSDITNTIALSLQIPLPEAEQLKRGAVTGSDVPPKRMQGIVSMRLRDMFTLINAHLKSIERARLLPAGIVITGGGSGLASVSDIARAILKLPSQISQIGYLPRSSTVDATWAVAYGLCRWAYAEELAGNGSSLGEVARNAWDSVKQWVRSLLP</sequence>
<dbReference type="HAMAP" id="MF_02033">
    <property type="entry name" value="FtsA"/>
    <property type="match status" value="1"/>
</dbReference>
<dbReference type="Pfam" id="PF14450">
    <property type="entry name" value="FtsA"/>
    <property type="match status" value="1"/>
</dbReference>
<dbReference type="SMART" id="SM00842">
    <property type="entry name" value="FtsA"/>
    <property type="match status" value="1"/>
</dbReference>
<evidence type="ECO:0000259" key="6">
    <source>
        <dbReference type="SMART" id="SM00842"/>
    </source>
</evidence>
<comment type="caution">
    <text evidence="7">The sequence shown here is derived from an EMBL/GenBank/DDBJ whole genome shotgun (WGS) entry which is preliminary data.</text>
</comment>
<dbReference type="STRING" id="1798513.A3A40_02315"/>
<dbReference type="InterPro" id="IPR043129">
    <property type="entry name" value="ATPase_NBD"/>
</dbReference>
<dbReference type="Gene3D" id="3.30.420.40">
    <property type="match status" value="3"/>
</dbReference>
<feature type="domain" description="SHS2" evidence="6">
    <location>
        <begin position="8"/>
        <end position="200"/>
    </location>
</feature>
<keyword evidence="2 5" id="KW-0132">Cell division</keyword>
<comment type="similarity">
    <text evidence="5">Belongs to the FtsA/MreB family.</text>
</comment>
<dbReference type="Proteomes" id="UP000178427">
    <property type="component" value="Unassembled WGS sequence"/>
</dbReference>
<protein>
    <recommendedName>
        <fullName evidence="5">Cell division protein FtsA</fullName>
    </recommendedName>
</protein>
<evidence type="ECO:0000256" key="2">
    <source>
        <dbReference type="ARBA" id="ARBA00022618"/>
    </source>
</evidence>
<dbReference type="InterPro" id="IPR020823">
    <property type="entry name" value="Cell_div_FtsA"/>
</dbReference>
<dbReference type="GO" id="GO:0043093">
    <property type="term" value="P:FtsZ-dependent cytokinesis"/>
    <property type="evidence" value="ECO:0007669"/>
    <property type="project" value="UniProtKB-UniRule"/>
</dbReference>
<dbReference type="GO" id="GO:0032153">
    <property type="term" value="C:cell division site"/>
    <property type="evidence" value="ECO:0007669"/>
    <property type="project" value="UniProtKB-UniRule"/>
</dbReference>
<organism evidence="7 8">
    <name type="scientific">Candidatus Kaiserbacteria bacterium RIFCSPLOWO2_01_FULL_54_20</name>
    <dbReference type="NCBI Taxonomy" id="1798513"/>
    <lineage>
        <taxon>Bacteria</taxon>
        <taxon>Candidatus Kaiseribacteriota</taxon>
    </lineage>
</organism>
<evidence type="ECO:0000313" key="7">
    <source>
        <dbReference type="EMBL" id="OGG73809.1"/>
    </source>
</evidence>
<gene>
    <name evidence="5" type="primary">ftsA</name>
    <name evidence="7" type="ORF">A3A40_02315</name>
</gene>
<keyword evidence="4 5" id="KW-0131">Cell cycle</keyword>
<keyword evidence="1 5" id="KW-1003">Cell membrane</keyword>
<evidence type="ECO:0000313" key="8">
    <source>
        <dbReference type="Proteomes" id="UP000178427"/>
    </source>
</evidence>
<evidence type="ECO:0000256" key="3">
    <source>
        <dbReference type="ARBA" id="ARBA00023136"/>
    </source>
</evidence>
<name>A0A1F6EJI1_9BACT</name>
<evidence type="ECO:0000256" key="4">
    <source>
        <dbReference type="ARBA" id="ARBA00023306"/>
    </source>
</evidence>
<dbReference type="InterPro" id="IPR003494">
    <property type="entry name" value="SHS2_FtsA"/>
</dbReference>
<dbReference type="PANTHER" id="PTHR32432:SF4">
    <property type="entry name" value="CELL DIVISION PROTEIN FTSA"/>
    <property type="match status" value="1"/>
</dbReference>